<name>A0A0F4QP27_9GAMM</name>
<gene>
    <name evidence="2" type="ORF">TW77_09385</name>
</gene>
<proteinExistence type="predicted"/>
<evidence type="ECO:0000256" key="1">
    <source>
        <dbReference type="SAM" id="SignalP"/>
    </source>
</evidence>
<dbReference type="RefSeq" id="WP_046004726.1">
    <property type="nucleotide sequence ID" value="NZ_JXYA01000019.1"/>
</dbReference>
<keyword evidence="3" id="KW-1185">Reference proteome</keyword>
<keyword evidence="1" id="KW-0732">Signal</keyword>
<evidence type="ECO:0000313" key="2">
    <source>
        <dbReference type="EMBL" id="KJZ09433.1"/>
    </source>
</evidence>
<dbReference type="PATRIC" id="fig|43658.5.peg.1986"/>
<dbReference type="Proteomes" id="UP000033452">
    <property type="component" value="Unassembled WGS sequence"/>
</dbReference>
<dbReference type="AlphaFoldDB" id="A0A0F4QP27"/>
<sequence>MKRSLGAAVLCVPLLALSAPIDKAISGLLHISEPSKEYYFAQHAGTLERSVGGVGSLMQRGQVIMTYRMESGKLVDVTSLSNGYIEKLWRTPEIDKGVLLVKLQDEVAYGHFTPATAFTRQGFDDVKVLWFCSSSKEVRLDVNYVSDTQVFVSLQSGDLSDEQLRKINEEKLSVTVYQDPDLCG</sequence>
<reference evidence="2 3" key="1">
    <citation type="journal article" date="2015" name="BMC Genomics">
        <title>Genome mining reveals unlocked bioactive potential of marine Gram-negative bacteria.</title>
        <authorList>
            <person name="Machado H."/>
            <person name="Sonnenschein E.C."/>
            <person name="Melchiorsen J."/>
            <person name="Gram L."/>
        </authorList>
    </citation>
    <scope>NUCLEOTIDE SEQUENCE [LARGE SCALE GENOMIC DNA]</scope>
    <source>
        <strain evidence="2 3">S2471</strain>
    </source>
</reference>
<feature type="signal peptide" evidence="1">
    <location>
        <begin position="1"/>
        <end position="18"/>
    </location>
</feature>
<protein>
    <recommendedName>
        <fullName evidence="4">DUF4412 domain-containing protein</fullName>
    </recommendedName>
</protein>
<evidence type="ECO:0000313" key="3">
    <source>
        <dbReference type="Proteomes" id="UP000033452"/>
    </source>
</evidence>
<organism evidence="2 3">
    <name type="scientific">Pseudoalteromonas rubra</name>
    <dbReference type="NCBI Taxonomy" id="43658"/>
    <lineage>
        <taxon>Bacteria</taxon>
        <taxon>Pseudomonadati</taxon>
        <taxon>Pseudomonadota</taxon>
        <taxon>Gammaproteobacteria</taxon>
        <taxon>Alteromonadales</taxon>
        <taxon>Pseudoalteromonadaceae</taxon>
        <taxon>Pseudoalteromonas</taxon>
    </lineage>
</organism>
<evidence type="ECO:0008006" key="4">
    <source>
        <dbReference type="Google" id="ProtNLM"/>
    </source>
</evidence>
<comment type="caution">
    <text evidence="2">The sequence shown here is derived from an EMBL/GenBank/DDBJ whole genome shotgun (WGS) entry which is preliminary data.</text>
</comment>
<dbReference type="EMBL" id="JXYA01000019">
    <property type="protein sequence ID" value="KJZ09433.1"/>
    <property type="molecule type" value="Genomic_DNA"/>
</dbReference>
<accession>A0A0F4QP27</accession>
<feature type="chain" id="PRO_5002475780" description="DUF4412 domain-containing protein" evidence="1">
    <location>
        <begin position="19"/>
        <end position="184"/>
    </location>
</feature>